<dbReference type="AlphaFoldDB" id="A0A1V2I6L7"/>
<dbReference type="STRING" id="1834516.BL253_22800"/>
<dbReference type="Pfam" id="PF13577">
    <property type="entry name" value="SnoaL_4"/>
    <property type="match status" value="1"/>
</dbReference>
<name>A0A1V2I6L7_9ACTN</name>
<comment type="caution">
    <text evidence="2">The sequence shown here is derived from an EMBL/GenBank/DDBJ whole genome shotgun (WGS) entry which is preliminary data.</text>
</comment>
<evidence type="ECO:0000313" key="3">
    <source>
        <dbReference type="Proteomes" id="UP000188929"/>
    </source>
</evidence>
<dbReference type="SUPFAM" id="SSF54427">
    <property type="entry name" value="NTF2-like"/>
    <property type="match status" value="1"/>
</dbReference>
<reference evidence="3" key="1">
    <citation type="submission" date="2016-10" db="EMBL/GenBank/DDBJ databases">
        <title>Frankia sp. NRRL B-16386 Genome sequencing.</title>
        <authorList>
            <person name="Ghodhbane-Gtari F."/>
            <person name="Swanson E."/>
            <person name="Gueddou A."/>
            <person name="Hezbri K."/>
            <person name="Ktari K."/>
            <person name="Nouioui I."/>
            <person name="Morris K."/>
            <person name="Simpson S."/>
            <person name="Abebe-Akele F."/>
            <person name="Thomas K."/>
            <person name="Gtari M."/>
            <person name="Tisa L.S."/>
        </authorList>
    </citation>
    <scope>NUCLEOTIDE SEQUENCE [LARGE SCALE GENOMIC DNA]</scope>
    <source>
        <strain evidence="3">NRRL B-16386</strain>
    </source>
</reference>
<feature type="domain" description="SnoaL-like" evidence="1">
    <location>
        <begin position="4"/>
        <end position="130"/>
    </location>
</feature>
<dbReference type="InterPro" id="IPR032710">
    <property type="entry name" value="NTF2-like_dom_sf"/>
</dbReference>
<dbReference type="EMBL" id="MOMC01000047">
    <property type="protein sequence ID" value="ONH27174.1"/>
    <property type="molecule type" value="Genomic_DNA"/>
</dbReference>
<keyword evidence="3" id="KW-1185">Reference proteome</keyword>
<accession>A0A1V2I6L7</accession>
<gene>
    <name evidence="2" type="ORF">BL253_22800</name>
</gene>
<evidence type="ECO:0000313" key="2">
    <source>
        <dbReference type="EMBL" id="ONH27174.1"/>
    </source>
</evidence>
<dbReference type="Gene3D" id="3.10.450.50">
    <property type="match status" value="1"/>
</dbReference>
<protein>
    <recommendedName>
        <fullName evidence="1">SnoaL-like domain-containing protein</fullName>
    </recommendedName>
</protein>
<sequence>MHTLGEIEQIKQLKARYLRLVDEKRWDEWADVFTEDFHGRLGDVPEVELNSRDEFIAFIRRAIGAAVTVHHGHMPEIEVVGPEKARGIWAMYDYVKFVGPEGDLELDGYGHYHEEYRKCEDGRWRISSLRLTRIIGMVEQLERKLPGPAIPASRDASGRQELARS</sequence>
<proteinExistence type="predicted"/>
<evidence type="ECO:0000259" key="1">
    <source>
        <dbReference type="Pfam" id="PF13577"/>
    </source>
</evidence>
<dbReference type="InterPro" id="IPR037401">
    <property type="entry name" value="SnoaL-like"/>
</dbReference>
<dbReference type="Proteomes" id="UP000188929">
    <property type="component" value="Unassembled WGS sequence"/>
</dbReference>
<organism evidence="2 3">
    <name type="scientific">Pseudofrankia asymbiotica</name>
    <dbReference type="NCBI Taxonomy" id="1834516"/>
    <lineage>
        <taxon>Bacteria</taxon>
        <taxon>Bacillati</taxon>
        <taxon>Actinomycetota</taxon>
        <taxon>Actinomycetes</taxon>
        <taxon>Frankiales</taxon>
        <taxon>Frankiaceae</taxon>
        <taxon>Pseudofrankia</taxon>
    </lineage>
</organism>